<evidence type="ECO:0000313" key="3">
    <source>
        <dbReference type="EMBL" id="MCU6746400.1"/>
    </source>
</evidence>
<gene>
    <name evidence="3" type="ORF">OCV51_01795</name>
</gene>
<dbReference type="PANTHER" id="PTHR42730">
    <property type="entry name" value="2-OXOGLUTARATE SYNTHASE SUBUNIT KORC"/>
    <property type="match status" value="1"/>
</dbReference>
<dbReference type="Pfam" id="PF01558">
    <property type="entry name" value="POR"/>
    <property type="match status" value="1"/>
</dbReference>
<dbReference type="EMBL" id="JAOQJX010000002">
    <property type="protein sequence ID" value="MCU6746400.1"/>
    <property type="molecule type" value="Genomic_DNA"/>
</dbReference>
<comment type="caution">
    <text evidence="3">The sequence shown here is derived from an EMBL/GenBank/DDBJ whole genome shotgun (WGS) entry which is preliminary data.</text>
</comment>
<dbReference type="SUPFAM" id="SSF53323">
    <property type="entry name" value="Pyruvate-ferredoxin oxidoreductase, PFOR, domain III"/>
    <property type="match status" value="1"/>
</dbReference>
<evidence type="ECO:0000313" key="4">
    <source>
        <dbReference type="Proteomes" id="UP001652394"/>
    </source>
</evidence>
<dbReference type="Gene3D" id="3.40.920.10">
    <property type="entry name" value="Pyruvate-ferredoxin oxidoreductase, PFOR, domain III"/>
    <property type="match status" value="1"/>
</dbReference>
<dbReference type="InterPro" id="IPR019752">
    <property type="entry name" value="Pyrv/ketoisovalerate_OxRed_cat"/>
</dbReference>
<feature type="domain" description="Pyruvate/ketoisovalerate oxidoreductase catalytic" evidence="2">
    <location>
        <begin position="11"/>
        <end position="172"/>
    </location>
</feature>
<reference evidence="3 4" key="1">
    <citation type="journal article" date="2021" name="ISME Commun">
        <title>Automated analysis of genomic sequences facilitates high-throughput and comprehensive description of bacteria.</title>
        <authorList>
            <person name="Hitch T.C.A."/>
        </authorList>
    </citation>
    <scope>NUCLEOTIDE SEQUENCE [LARGE SCALE GENOMIC DNA]</scope>
    <source>
        <strain evidence="3 4">H2_18</strain>
    </source>
</reference>
<sequence>MEKSFFLSGIGGQGIQLLGKNLLYAVNEVGMNGSYFPTYTGTRRGGYSFCRVICTEGRVGSPELPKYDVAALMDNDSYVTFKDIVKPEGILIVNTDLIEEVESDKEIRVVKLPMMQCAQEMGNMFTFNLILGGVIVELTHIVPNEILKEQMLKKLARNEEMKKLYERAFEKGVELAKAV</sequence>
<dbReference type="InterPro" id="IPR052554">
    <property type="entry name" value="2-oxoglutarate_synth_KorC"/>
</dbReference>
<keyword evidence="1" id="KW-0560">Oxidoreductase</keyword>
<dbReference type="InterPro" id="IPR002869">
    <property type="entry name" value="Pyrv_flavodox_OxRed_cen"/>
</dbReference>
<keyword evidence="4" id="KW-1185">Reference proteome</keyword>
<evidence type="ECO:0000259" key="2">
    <source>
        <dbReference type="Pfam" id="PF01558"/>
    </source>
</evidence>
<dbReference type="PANTHER" id="PTHR42730:SF1">
    <property type="entry name" value="2-OXOGLUTARATE SYNTHASE SUBUNIT KORC"/>
    <property type="match status" value="1"/>
</dbReference>
<dbReference type="Proteomes" id="UP001652394">
    <property type="component" value="Unassembled WGS sequence"/>
</dbReference>
<evidence type="ECO:0000256" key="1">
    <source>
        <dbReference type="ARBA" id="ARBA00023002"/>
    </source>
</evidence>
<protein>
    <submittedName>
        <fullName evidence="3">2-oxoacid:acceptor oxidoreductase family protein</fullName>
    </submittedName>
</protein>
<accession>A0ABT2T804</accession>
<dbReference type="RefSeq" id="WP_059068507.1">
    <property type="nucleotide sequence ID" value="NZ_JAOQJX010000002.1"/>
</dbReference>
<organism evidence="3 4">
    <name type="scientific">Faecalicatena acetigenes</name>
    <dbReference type="NCBI Taxonomy" id="2981790"/>
    <lineage>
        <taxon>Bacteria</taxon>
        <taxon>Bacillati</taxon>
        <taxon>Bacillota</taxon>
        <taxon>Clostridia</taxon>
        <taxon>Lachnospirales</taxon>
        <taxon>Lachnospiraceae</taxon>
        <taxon>Faecalicatena</taxon>
    </lineage>
</organism>
<name>A0ABT2T804_9FIRM</name>
<proteinExistence type="predicted"/>